<evidence type="ECO:0000313" key="1">
    <source>
        <dbReference type="EMBL" id="KAI5665136.1"/>
    </source>
</evidence>
<comment type="caution">
    <text evidence="1">The sequence shown here is derived from an EMBL/GenBank/DDBJ whole genome shotgun (WGS) entry which is preliminary data.</text>
</comment>
<evidence type="ECO:0000313" key="2">
    <source>
        <dbReference type="Proteomes" id="UP001060085"/>
    </source>
</evidence>
<reference evidence="2" key="1">
    <citation type="journal article" date="2023" name="Nat. Plants">
        <title>Single-cell RNA sequencing provides a high-resolution roadmap for understanding the multicellular compartmentation of specialized metabolism.</title>
        <authorList>
            <person name="Sun S."/>
            <person name="Shen X."/>
            <person name="Li Y."/>
            <person name="Li Y."/>
            <person name="Wang S."/>
            <person name="Li R."/>
            <person name="Zhang H."/>
            <person name="Shen G."/>
            <person name="Guo B."/>
            <person name="Wei J."/>
            <person name="Xu J."/>
            <person name="St-Pierre B."/>
            <person name="Chen S."/>
            <person name="Sun C."/>
        </authorList>
    </citation>
    <scope>NUCLEOTIDE SEQUENCE [LARGE SCALE GENOMIC DNA]</scope>
</reference>
<sequence>MFSNSAAMNQAKRIVGYLRVAYSSRTIQLSKTRSLQAQMTQFSSFSPPLSRQIGASTITLSKTFQRLLFSTDSGSSVDEVLSYDWTKEIKDVLTGSNAKLSHETVMYVLMKLAKDPKKASNFFKWAIEKNGFDPNSSIYSLLLRIYAKKDSITEFWITIKEMKDKGFYIDEETYLSISTIFQGLKMVNDVTALRHFYQRMIKENAMEEIVKEVVEVVKKSDWGIDVERKLGEMGISVSENLVLRVLKELRARGHLLKALSFFKWVGETLGFEHNSVTYNGILRILCREESIQEFWSMVKEMKTAGYEIDIDTYVKISRELQKSKMLKDAVELYEHMMDSPFKPLAKECGLLLRSIAACRNPDLDLVFRVIKKYEAAGNCMLKADYDGIHRSLTSVGRFDEAEKVVETMRNAGYEPDNITYSQLVYGLCKAQRLEEASKLLDTMEEEGCVPDIKTWTILIKGHCDANEVDKALLCFAKMVEKEFEADADLLDVLLNGFLSQRRVVGAYSLLKEMVSKFRLVPWQATYKNLIEKLLGERKLEEALDLLRLMKKQNYPPHAKPFVLYISRNGSVEDALELLRTLSSKQYPSVSAYGHVFQSFFDESRYSEAKDLLFKCPHHIREHPAISNLFGSSKSSNASPASA</sequence>
<keyword evidence="2" id="KW-1185">Reference proteome</keyword>
<accession>A0ACC0AX03</accession>
<dbReference type="EMBL" id="CM044705">
    <property type="protein sequence ID" value="KAI5665136.1"/>
    <property type="molecule type" value="Genomic_DNA"/>
</dbReference>
<gene>
    <name evidence="1" type="ORF">M9H77_24459</name>
</gene>
<proteinExistence type="predicted"/>
<name>A0ACC0AX03_CATRO</name>
<organism evidence="1 2">
    <name type="scientific">Catharanthus roseus</name>
    <name type="common">Madagascar periwinkle</name>
    <name type="synonym">Vinca rosea</name>
    <dbReference type="NCBI Taxonomy" id="4058"/>
    <lineage>
        <taxon>Eukaryota</taxon>
        <taxon>Viridiplantae</taxon>
        <taxon>Streptophyta</taxon>
        <taxon>Embryophyta</taxon>
        <taxon>Tracheophyta</taxon>
        <taxon>Spermatophyta</taxon>
        <taxon>Magnoliopsida</taxon>
        <taxon>eudicotyledons</taxon>
        <taxon>Gunneridae</taxon>
        <taxon>Pentapetalae</taxon>
        <taxon>asterids</taxon>
        <taxon>lamiids</taxon>
        <taxon>Gentianales</taxon>
        <taxon>Apocynaceae</taxon>
        <taxon>Rauvolfioideae</taxon>
        <taxon>Vinceae</taxon>
        <taxon>Catharanthinae</taxon>
        <taxon>Catharanthus</taxon>
    </lineage>
</organism>
<dbReference type="Proteomes" id="UP001060085">
    <property type="component" value="Linkage Group LG05"/>
</dbReference>
<protein>
    <submittedName>
        <fullName evidence="1">Uncharacterized protein</fullName>
    </submittedName>
</protein>